<dbReference type="PANTHER" id="PTHR34069">
    <property type="entry name" value="3-OXOACYL-[ACYL-CARRIER-PROTEIN] SYNTHASE 3"/>
    <property type="match status" value="1"/>
</dbReference>
<evidence type="ECO:0000313" key="5">
    <source>
        <dbReference type="EMBL" id="SMX54371.1"/>
    </source>
</evidence>
<dbReference type="GO" id="GO:0044550">
    <property type="term" value="P:secondary metabolite biosynthetic process"/>
    <property type="evidence" value="ECO:0007669"/>
    <property type="project" value="TreeGrafter"/>
</dbReference>
<evidence type="ECO:0000259" key="3">
    <source>
        <dbReference type="Pfam" id="PF08541"/>
    </source>
</evidence>
<dbReference type="SUPFAM" id="SSF53901">
    <property type="entry name" value="Thiolase-like"/>
    <property type="match status" value="1"/>
</dbReference>
<dbReference type="Pfam" id="PF08541">
    <property type="entry name" value="ACP_syn_III_C"/>
    <property type="match status" value="1"/>
</dbReference>
<accession>A0A1Y6K3W9</accession>
<dbReference type="Pfam" id="PF08545">
    <property type="entry name" value="ACP_syn_III"/>
    <property type="match status" value="1"/>
</dbReference>
<dbReference type="Proteomes" id="UP000195514">
    <property type="component" value="Chromosome I"/>
</dbReference>
<keyword evidence="6" id="KW-1185">Reference proteome</keyword>
<dbReference type="RefSeq" id="WP_087862226.1">
    <property type="nucleotide sequence ID" value="NZ_LT859958.1"/>
</dbReference>
<dbReference type="InterPro" id="IPR013751">
    <property type="entry name" value="ACP_syn_III_N"/>
</dbReference>
<evidence type="ECO:0008006" key="7">
    <source>
        <dbReference type="Google" id="ProtNLM"/>
    </source>
</evidence>
<dbReference type="CDD" id="cd00830">
    <property type="entry name" value="KAS_III"/>
    <property type="match status" value="1"/>
</dbReference>
<organism evidence="5 6">
    <name type="scientific">Candidatus Brevifilum fermentans</name>
    <dbReference type="NCBI Taxonomy" id="1986204"/>
    <lineage>
        <taxon>Bacteria</taxon>
        <taxon>Bacillati</taxon>
        <taxon>Chloroflexota</taxon>
        <taxon>Anaerolineae</taxon>
        <taxon>Anaerolineales</taxon>
        <taxon>Anaerolineaceae</taxon>
        <taxon>Candidatus Brevifilum</taxon>
    </lineage>
</organism>
<dbReference type="InterPro" id="IPR016039">
    <property type="entry name" value="Thiolase-like"/>
</dbReference>
<dbReference type="GO" id="GO:0004315">
    <property type="term" value="F:3-oxoacyl-[acyl-carrier-protein] synthase activity"/>
    <property type="evidence" value="ECO:0007669"/>
    <property type="project" value="InterPro"/>
</dbReference>
<dbReference type="AlphaFoldDB" id="A0A1Y6K3W9"/>
<evidence type="ECO:0000313" key="6">
    <source>
        <dbReference type="Proteomes" id="UP000195514"/>
    </source>
</evidence>
<gene>
    <name evidence="5" type="ORF">CFX1CAM_1306</name>
</gene>
<dbReference type="GO" id="GO:0006633">
    <property type="term" value="P:fatty acid biosynthetic process"/>
    <property type="evidence" value="ECO:0007669"/>
    <property type="project" value="InterPro"/>
</dbReference>
<dbReference type="EMBL" id="LT859958">
    <property type="protein sequence ID" value="SMX54371.1"/>
    <property type="molecule type" value="Genomic_DNA"/>
</dbReference>
<sequence>MQRYGNIIGTGRYLPKNEVTNETFAQWMGEVNPTLAEVVGKFEKSSNIKTRFYADEDMATSDLAVEAAKAALEDAGITPDEVDLIILGTDSPDYITPATSVVVQEKLGAKKAGTFDVGCACASFPTGLALGAGLISTNPHMKHVLVIGAYLMHRLADYKKDVISFFYGDGAGAAVLAPSDKPGFVSSAFFADGSYYPNWGIYAGGTAEPATVENVQSGKTKVRLVTAFPPEVNNEGWPKRIREVAKNGNFSIDEIDFVIFTQVRLNTIELVMEEVGLPIEKAHWIMDKWGYTGSACLPMAFDDARKLGKIKAGDLVVFVGSGVGYNQAAVAFRMQK</sequence>
<dbReference type="OrthoDB" id="9815506at2"/>
<keyword evidence="2" id="KW-0012">Acyltransferase</keyword>
<reference evidence="6" key="1">
    <citation type="submission" date="2017-05" db="EMBL/GenBank/DDBJ databases">
        <authorList>
            <person name="Kirkegaard R."/>
            <person name="Mcilroy J S."/>
        </authorList>
    </citation>
    <scope>NUCLEOTIDE SEQUENCE [LARGE SCALE GENOMIC DNA]</scope>
</reference>
<dbReference type="Gene3D" id="3.40.47.10">
    <property type="match status" value="1"/>
</dbReference>
<evidence type="ECO:0000259" key="4">
    <source>
        <dbReference type="Pfam" id="PF08545"/>
    </source>
</evidence>
<protein>
    <recommendedName>
        <fullName evidence="7">Beta-ketoacyl-[acyl-carrier-protein] synthase III</fullName>
    </recommendedName>
</protein>
<feature type="domain" description="Beta-ketoacyl-[acyl-carrier-protein] synthase III C-terminal" evidence="3">
    <location>
        <begin position="249"/>
        <end position="333"/>
    </location>
</feature>
<feature type="domain" description="Beta-ketoacyl-[acyl-carrier-protein] synthase III N-terminal" evidence="4">
    <location>
        <begin position="115"/>
        <end position="193"/>
    </location>
</feature>
<proteinExistence type="predicted"/>
<dbReference type="KEGG" id="abat:CFX1CAM_1306"/>
<evidence type="ECO:0000256" key="2">
    <source>
        <dbReference type="ARBA" id="ARBA00023315"/>
    </source>
</evidence>
<dbReference type="InterPro" id="IPR013747">
    <property type="entry name" value="ACP_syn_III_C"/>
</dbReference>
<name>A0A1Y6K3W9_9CHLR</name>
<keyword evidence="1" id="KW-0808">Transferase</keyword>
<dbReference type="PANTHER" id="PTHR34069:SF2">
    <property type="entry name" value="BETA-KETOACYL-[ACYL-CARRIER-PROTEIN] SYNTHASE III"/>
    <property type="match status" value="1"/>
</dbReference>
<evidence type="ECO:0000256" key="1">
    <source>
        <dbReference type="ARBA" id="ARBA00022679"/>
    </source>
</evidence>